<dbReference type="Gene3D" id="1.20.1560.10">
    <property type="entry name" value="ABC transporter type 1, transmembrane domain"/>
    <property type="match status" value="1"/>
</dbReference>
<dbReference type="GeneID" id="82156369"/>
<dbReference type="InterPro" id="IPR003439">
    <property type="entry name" value="ABC_transporter-like_ATP-bd"/>
</dbReference>
<evidence type="ECO:0000256" key="6">
    <source>
        <dbReference type="ARBA" id="ARBA00023136"/>
    </source>
</evidence>
<dbReference type="InterPro" id="IPR036640">
    <property type="entry name" value="ABC1_TM_sf"/>
</dbReference>
<evidence type="ECO:0000313" key="11">
    <source>
        <dbReference type="Proteomes" id="UP001193734"/>
    </source>
</evidence>
<dbReference type="GO" id="GO:0005524">
    <property type="term" value="F:ATP binding"/>
    <property type="evidence" value="ECO:0007669"/>
    <property type="project" value="UniProtKB-KW"/>
</dbReference>
<dbReference type="Gene3D" id="3.40.50.300">
    <property type="entry name" value="P-loop containing nucleotide triphosphate hydrolases"/>
    <property type="match status" value="1"/>
</dbReference>
<dbReference type="SUPFAM" id="SSF52540">
    <property type="entry name" value="P-loop containing nucleoside triphosphate hydrolases"/>
    <property type="match status" value="1"/>
</dbReference>
<accession>A0ABX2AQI2</accession>
<evidence type="ECO:0000259" key="9">
    <source>
        <dbReference type="PROSITE" id="PS50929"/>
    </source>
</evidence>
<keyword evidence="2 7" id="KW-0812">Transmembrane</keyword>
<dbReference type="Pfam" id="PF00664">
    <property type="entry name" value="ABC_membrane"/>
    <property type="match status" value="1"/>
</dbReference>
<dbReference type="PROSITE" id="PS50929">
    <property type="entry name" value="ABC_TM1F"/>
    <property type="match status" value="1"/>
</dbReference>
<dbReference type="RefSeq" id="WP_172173814.1">
    <property type="nucleotide sequence ID" value="NZ_CASGIA010000003.1"/>
</dbReference>
<evidence type="ECO:0000256" key="1">
    <source>
        <dbReference type="ARBA" id="ARBA00004651"/>
    </source>
</evidence>
<organism evidence="10 11">
    <name type="scientific">Xylanibacter rodentium</name>
    <dbReference type="NCBI Taxonomy" id="2736289"/>
    <lineage>
        <taxon>Bacteria</taxon>
        <taxon>Pseudomonadati</taxon>
        <taxon>Bacteroidota</taxon>
        <taxon>Bacteroidia</taxon>
        <taxon>Bacteroidales</taxon>
        <taxon>Prevotellaceae</taxon>
        <taxon>Xylanibacter</taxon>
    </lineage>
</organism>
<dbReference type="SUPFAM" id="SSF90123">
    <property type="entry name" value="ABC transporter transmembrane region"/>
    <property type="match status" value="1"/>
</dbReference>
<evidence type="ECO:0000256" key="2">
    <source>
        <dbReference type="ARBA" id="ARBA00022692"/>
    </source>
</evidence>
<keyword evidence="11" id="KW-1185">Reference proteome</keyword>
<comment type="subcellular location">
    <subcellularLocation>
        <location evidence="1">Cell membrane</location>
        <topology evidence="1">Multi-pass membrane protein</topology>
    </subcellularLocation>
</comment>
<keyword evidence="3" id="KW-0547">Nucleotide-binding</keyword>
<dbReference type="Pfam" id="PF00005">
    <property type="entry name" value="ABC_tran"/>
    <property type="match status" value="1"/>
</dbReference>
<comment type="caution">
    <text evidence="10">The sequence shown here is derived from an EMBL/GenBank/DDBJ whole genome shotgun (WGS) entry which is preliminary data.</text>
</comment>
<feature type="domain" description="ABC transporter" evidence="8">
    <location>
        <begin position="334"/>
        <end position="541"/>
    </location>
</feature>
<evidence type="ECO:0000256" key="4">
    <source>
        <dbReference type="ARBA" id="ARBA00022840"/>
    </source>
</evidence>
<feature type="domain" description="ABC transmembrane type-1" evidence="9">
    <location>
        <begin position="25"/>
        <end position="303"/>
    </location>
</feature>
<dbReference type="InterPro" id="IPR003593">
    <property type="entry name" value="AAA+_ATPase"/>
</dbReference>
<dbReference type="PANTHER" id="PTHR43394">
    <property type="entry name" value="ATP-DEPENDENT PERMEASE MDL1, MITOCHONDRIAL"/>
    <property type="match status" value="1"/>
</dbReference>
<keyword evidence="6 7" id="KW-0472">Membrane</keyword>
<keyword evidence="4 10" id="KW-0067">ATP-binding</keyword>
<dbReference type="PROSITE" id="PS50893">
    <property type="entry name" value="ABC_TRANSPORTER_2"/>
    <property type="match status" value="1"/>
</dbReference>
<feature type="transmembrane region" description="Helical" evidence="7">
    <location>
        <begin position="158"/>
        <end position="175"/>
    </location>
</feature>
<evidence type="ECO:0000256" key="5">
    <source>
        <dbReference type="ARBA" id="ARBA00022989"/>
    </source>
</evidence>
<sequence>MQIKEYILWLWKTTKGVRATMACNTIFGILHVGTSIFFIWTSKHLIDIATGKSEGPFVLFVCIIVVCVVLQQLLSAVIKRQESLTETKLANRLRHSLFIHIMKGPLTSSENIHTGDIINRLEKDVNIVANLLSHVIPSGCVTSIRMFAAFIFLLSLDIRLAGIILLIMPVTLLSSKRHIHKMRKLTENIRITDSHIQIYLQDNLQHRTLISALSATNLASQRLFSLQNILYRQIKCRTDFYIFSRTMVQSGFAAGHTTAFLWGVFCLWQGTVTFGTVTAFIQLANQVQQPIVKLGNHIMAFIHTFTSVERLNGLATLKTEKQDTPIKLGNMPGIRLENVYFSYPNDDRNIIENFSHNFIPGSLTAILGKSGTGKSTLLHLLAALLIPQKGNIILYDRKQEAVASPQTRCNIVYVPQGNTLLNGTIRDNLLLGKPDASDEELHDALIVSAADFVYELPQGLNTPCRELGTGLSEGQAQRIAIARGLLHTGGILLLDEPTASLDKDTERILLDRLTESVLDKTIIIVTHKQSTAQFCTHIVNI</sequence>
<proteinExistence type="predicted"/>
<feature type="transmembrane region" description="Helical" evidence="7">
    <location>
        <begin position="57"/>
        <end position="78"/>
    </location>
</feature>
<keyword evidence="5 7" id="KW-1133">Transmembrane helix</keyword>
<feature type="transmembrane region" description="Helical" evidence="7">
    <location>
        <begin position="21"/>
        <end position="41"/>
    </location>
</feature>
<dbReference type="SMART" id="SM00382">
    <property type="entry name" value="AAA"/>
    <property type="match status" value="1"/>
</dbReference>
<dbReference type="CDD" id="cd07346">
    <property type="entry name" value="ABC_6TM_exporters"/>
    <property type="match status" value="1"/>
</dbReference>
<name>A0ABX2AQI2_9BACT</name>
<dbReference type="PANTHER" id="PTHR43394:SF1">
    <property type="entry name" value="ATP-BINDING CASSETTE SUB-FAMILY B MEMBER 10, MITOCHONDRIAL"/>
    <property type="match status" value="1"/>
</dbReference>
<dbReference type="InterPro" id="IPR039421">
    <property type="entry name" value="Type_1_exporter"/>
</dbReference>
<evidence type="ECO:0000256" key="7">
    <source>
        <dbReference type="SAM" id="Phobius"/>
    </source>
</evidence>
<evidence type="ECO:0000256" key="3">
    <source>
        <dbReference type="ARBA" id="ARBA00022741"/>
    </source>
</evidence>
<gene>
    <name evidence="10" type="ORF">HPS55_01180</name>
</gene>
<reference evidence="10 11" key="1">
    <citation type="submission" date="2020-05" db="EMBL/GenBank/DDBJ databases">
        <title>Distinct polysaccharide utilization as determinants for interspecies competition between intestinal Prevotella spp.</title>
        <authorList>
            <person name="Galvez E.J.C."/>
            <person name="Iljazovic A."/>
            <person name="Strowig T."/>
        </authorList>
    </citation>
    <scope>NUCLEOTIDE SEQUENCE [LARGE SCALE GENOMIC DNA]</scope>
    <source>
        <strain evidence="10 11">PROD</strain>
    </source>
</reference>
<dbReference type="InterPro" id="IPR027417">
    <property type="entry name" value="P-loop_NTPase"/>
</dbReference>
<dbReference type="Proteomes" id="UP001193734">
    <property type="component" value="Unassembled WGS sequence"/>
</dbReference>
<dbReference type="EMBL" id="JABKKE010000001">
    <property type="protein sequence ID" value="NPE12957.1"/>
    <property type="molecule type" value="Genomic_DNA"/>
</dbReference>
<dbReference type="InterPro" id="IPR011527">
    <property type="entry name" value="ABC1_TM_dom"/>
</dbReference>
<evidence type="ECO:0000313" key="10">
    <source>
        <dbReference type="EMBL" id="NPE12957.1"/>
    </source>
</evidence>
<protein>
    <submittedName>
        <fullName evidence="10">ABC transporter ATP-binding protein</fullName>
    </submittedName>
</protein>
<evidence type="ECO:0000259" key="8">
    <source>
        <dbReference type="PROSITE" id="PS50893"/>
    </source>
</evidence>